<evidence type="ECO:0000313" key="2">
    <source>
        <dbReference type="Proteomes" id="UP001478862"/>
    </source>
</evidence>
<dbReference type="RefSeq" id="WP_349658162.1">
    <property type="nucleotide sequence ID" value="NZ_JBEGDG010000001.1"/>
</dbReference>
<protein>
    <submittedName>
        <fullName evidence="1">Uncharacterized protein</fullName>
    </submittedName>
</protein>
<sequence>MQFNRSSKENSVIAPSGSGFLAVFILEGERYVRYERCNIVQSILKLQFYVVRGKGVKQRHKED</sequence>
<keyword evidence="2" id="KW-1185">Reference proteome</keyword>
<gene>
    <name evidence="1" type="ORF">ABNX05_02030</name>
</gene>
<proteinExistence type="predicted"/>
<comment type="caution">
    <text evidence="1">The sequence shown here is derived from an EMBL/GenBank/DDBJ whole genome shotgun (WGS) entry which is preliminary data.</text>
</comment>
<evidence type="ECO:0000313" key="1">
    <source>
        <dbReference type="EMBL" id="MEQ6353390.1"/>
    </source>
</evidence>
<name>A0ABV1MLK0_9BACI</name>
<dbReference type="Proteomes" id="UP001478862">
    <property type="component" value="Unassembled WGS sequence"/>
</dbReference>
<reference evidence="1 2" key="1">
    <citation type="submission" date="2024-06" db="EMBL/GenBank/DDBJ databases">
        <title>Lysinibacillus zambalefons sp. nov., a Novel Firmicute Isolated from the Poon Bato Zambales Hyperalkaline Spring.</title>
        <authorList>
            <person name="Aja J.A."/>
            <person name="Lazaro J.E.H."/>
            <person name="Llorin L.D."/>
            <person name="Lim K.R."/>
            <person name="Teodosio J."/>
            <person name="Dalisay D.S."/>
        </authorList>
    </citation>
    <scope>NUCLEOTIDE SEQUENCE [LARGE SCALE GENOMIC DNA]</scope>
    <source>
        <strain evidence="1 2">M3</strain>
    </source>
</reference>
<organism evidence="1 2">
    <name type="scientific">Lysinibacillus zambalensis</name>
    <dbReference type="NCBI Taxonomy" id="3160866"/>
    <lineage>
        <taxon>Bacteria</taxon>
        <taxon>Bacillati</taxon>
        <taxon>Bacillota</taxon>
        <taxon>Bacilli</taxon>
        <taxon>Bacillales</taxon>
        <taxon>Bacillaceae</taxon>
        <taxon>Lysinibacillus</taxon>
    </lineage>
</organism>
<accession>A0ABV1MLK0</accession>
<dbReference type="EMBL" id="JBEGDG010000001">
    <property type="protein sequence ID" value="MEQ6353390.1"/>
    <property type="molecule type" value="Genomic_DNA"/>
</dbReference>